<dbReference type="GO" id="GO:0008115">
    <property type="term" value="F:sarcosine oxidase activity"/>
    <property type="evidence" value="ECO:0007669"/>
    <property type="project" value="UniProtKB-EC"/>
</dbReference>
<evidence type="ECO:0000313" key="4">
    <source>
        <dbReference type="Proteomes" id="UP001549143"/>
    </source>
</evidence>
<proteinExistence type="predicted"/>
<organism evidence="3 4">
    <name type="scientific">Aquamicrobium ahrensii</name>
    <dbReference type="NCBI Taxonomy" id="469551"/>
    <lineage>
        <taxon>Bacteria</taxon>
        <taxon>Pseudomonadati</taxon>
        <taxon>Pseudomonadota</taxon>
        <taxon>Alphaproteobacteria</taxon>
        <taxon>Hyphomicrobiales</taxon>
        <taxon>Phyllobacteriaceae</taxon>
        <taxon>Aquamicrobium</taxon>
    </lineage>
</organism>
<dbReference type="Gene3D" id="3.30.9.10">
    <property type="entry name" value="D-Amino Acid Oxidase, subunit A, domain 2"/>
    <property type="match status" value="1"/>
</dbReference>
<keyword evidence="1 3" id="KW-0560">Oxidoreductase</keyword>
<dbReference type="InterPro" id="IPR006076">
    <property type="entry name" value="FAD-dep_OxRdtase"/>
</dbReference>
<dbReference type="PANTHER" id="PTHR13847:SF281">
    <property type="entry name" value="FAD DEPENDENT OXIDOREDUCTASE DOMAIN-CONTAINING PROTEIN"/>
    <property type="match status" value="1"/>
</dbReference>
<sequence length="430" mass="45749">MPDSAPARQRSLWSAISEEPPLEAPPATGFLQTDVAVIGGGYTGLSAALHLAERGVGVALLEAGEVGSGASGANGGQVIPGLKRDPRNLERIFGSKAGPLVELFGDAAGFVFSLVDRHSIRCAPCRAGWILAAHAPGAMPPIRSRWQDWHSRGADIELLSAADIGELTGSHAYAGGLIDRRAGTVQPLAYARGLARAARDRGAVLLENSRVEKLVRDGGVWRLSGRGFEIEAERVVVATDAYSGPLLPALERSLLTVSSLQIATTPLPHDIGAPILPTGACLSETRKVAIYMRRGPHGQLLIGGRGPVGDGRPDSLYRDLYKRLVEIFPTVRGLGVEYRWRGRVGLTMDELPHLHEPEPGLHIGQGYNGRGVAAATTMGRVIADRITGGELADAIPVTNLSVVPWRFIRQPMLTAAIGYYRLRDRLGLGA</sequence>
<dbReference type="EMBL" id="JBEPMN010000015">
    <property type="protein sequence ID" value="MET3662828.1"/>
    <property type="molecule type" value="Genomic_DNA"/>
</dbReference>
<evidence type="ECO:0000256" key="1">
    <source>
        <dbReference type="ARBA" id="ARBA00023002"/>
    </source>
</evidence>
<name>A0ABV2KRP9_9HYPH</name>
<dbReference type="EC" id="1.5.3.1" evidence="3"/>
<dbReference type="SUPFAM" id="SSF51905">
    <property type="entry name" value="FAD/NAD(P)-binding domain"/>
    <property type="match status" value="1"/>
</dbReference>
<keyword evidence="4" id="KW-1185">Reference proteome</keyword>
<dbReference type="PANTHER" id="PTHR13847">
    <property type="entry name" value="SARCOSINE DEHYDROGENASE-RELATED"/>
    <property type="match status" value="1"/>
</dbReference>
<reference evidence="3 4" key="1">
    <citation type="submission" date="2024-06" db="EMBL/GenBank/DDBJ databases">
        <title>Genomic Encyclopedia of Type Strains, Phase IV (KMG-IV): sequencing the most valuable type-strain genomes for metagenomic binning, comparative biology and taxonomic classification.</title>
        <authorList>
            <person name="Goeker M."/>
        </authorList>
    </citation>
    <scope>NUCLEOTIDE SEQUENCE [LARGE SCALE GENOMIC DNA]</scope>
    <source>
        <strain evidence="3 4">DSM 19730</strain>
    </source>
</reference>
<accession>A0ABV2KRP9</accession>
<gene>
    <name evidence="3" type="ORF">ABID44_003179</name>
</gene>
<feature type="domain" description="FAD dependent oxidoreductase" evidence="2">
    <location>
        <begin position="34"/>
        <end position="385"/>
    </location>
</feature>
<dbReference type="Proteomes" id="UP001549143">
    <property type="component" value="Unassembled WGS sequence"/>
</dbReference>
<protein>
    <submittedName>
        <fullName evidence="3">Sarcosine oxidase</fullName>
        <ecNumber evidence="3">1.5.3.1</ecNumber>
    </submittedName>
</protein>
<dbReference type="Pfam" id="PF01266">
    <property type="entry name" value="DAO"/>
    <property type="match status" value="1"/>
</dbReference>
<dbReference type="RefSeq" id="WP_354152665.1">
    <property type="nucleotide sequence ID" value="NZ_JBEPMN010000015.1"/>
</dbReference>
<dbReference type="InterPro" id="IPR036188">
    <property type="entry name" value="FAD/NAD-bd_sf"/>
</dbReference>
<comment type="caution">
    <text evidence="3">The sequence shown here is derived from an EMBL/GenBank/DDBJ whole genome shotgun (WGS) entry which is preliminary data.</text>
</comment>
<dbReference type="Gene3D" id="3.50.50.60">
    <property type="entry name" value="FAD/NAD(P)-binding domain"/>
    <property type="match status" value="1"/>
</dbReference>
<evidence type="ECO:0000259" key="2">
    <source>
        <dbReference type="Pfam" id="PF01266"/>
    </source>
</evidence>
<evidence type="ECO:0000313" key="3">
    <source>
        <dbReference type="EMBL" id="MET3662828.1"/>
    </source>
</evidence>